<dbReference type="GO" id="GO:0004741">
    <property type="term" value="F:[pyruvate dehydrogenase (acetyl-transferring)]-phosphatase activity"/>
    <property type="evidence" value="ECO:0007669"/>
    <property type="project" value="TreeGrafter"/>
</dbReference>
<dbReference type="InterPro" id="IPR015655">
    <property type="entry name" value="PP2C"/>
</dbReference>
<feature type="domain" description="PPM-type phosphatase" evidence="2">
    <location>
        <begin position="120"/>
        <end position="483"/>
    </location>
</feature>
<dbReference type="Pfam" id="PF00481">
    <property type="entry name" value="PP2C"/>
    <property type="match status" value="1"/>
</dbReference>
<reference evidence="3 4" key="1">
    <citation type="submission" date="2017-02" db="EMBL/GenBank/DDBJ databases">
        <title>Genomes of Trichoderma spp. with biocontrol activity.</title>
        <authorList>
            <person name="Gardiner D."/>
            <person name="Kazan K."/>
            <person name="Vos C."/>
            <person name="Harvey P."/>
        </authorList>
    </citation>
    <scope>NUCLEOTIDE SEQUENCE [LARGE SCALE GENOMIC DNA]</scope>
    <source>
        <strain evidence="3 4">A5MH</strain>
    </source>
</reference>
<dbReference type="Gene3D" id="3.60.40.10">
    <property type="entry name" value="PPM-type phosphatase domain"/>
    <property type="match status" value="1"/>
</dbReference>
<dbReference type="PANTHER" id="PTHR13832:SF792">
    <property type="entry name" value="GM14286P"/>
    <property type="match status" value="1"/>
</dbReference>
<evidence type="ECO:0000313" key="3">
    <source>
        <dbReference type="EMBL" id="PNP43550.1"/>
    </source>
</evidence>
<dbReference type="CDD" id="cd00143">
    <property type="entry name" value="PP2Cc"/>
    <property type="match status" value="1"/>
</dbReference>
<accession>A0A2K0TDE9</accession>
<comment type="caution">
    <text evidence="3">The sequence shown here is derived from an EMBL/GenBank/DDBJ whole genome shotgun (WGS) entry which is preliminary data.</text>
</comment>
<protein>
    <recommendedName>
        <fullName evidence="2">PPM-type phosphatase domain-containing protein</fullName>
    </recommendedName>
</protein>
<evidence type="ECO:0000313" key="4">
    <source>
        <dbReference type="Proteomes" id="UP000236546"/>
    </source>
</evidence>
<dbReference type="InterPro" id="IPR001932">
    <property type="entry name" value="PPM-type_phosphatase-like_dom"/>
</dbReference>
<dbReference type="InterPro" id="IPR036457">
    <property type="entry name" value="PPM-type-like_dom_sf"/>
</dbReference>
<organism evidence="3 4">
    <name type="scientific">Trichoderma gamsii</name>
    <dbReference type="NCBI Taxonomy" id="398673"/>
    <lineage>
        <taxon>Eukaryota</taxon>
        <taxon>Fungi</taxon>
        <taxon>Dikarya</taxon>
        <taxon>Ascomycota</taxon>
        <taxon>Pezizomycotina</taxon>
        <taxon>Sordariomycetes</taxon>
        <taxon>Hypocreomycetidae</taxon>
        <taxon>Hypocreales</taxon>
        <taxon>Hypocreaceae</taxon>
        <taxon>Trichoderma</taxon>
    </lineage>
</organism>
<dbReference type="SUPFAM" id="SSF81606">
    <property type="entry name" value="PP2C-like"/>
    <property type="match status" value="1"/>
</dbReference>
<dbReference type="SMART" id="SM00332">
    <property type="entry name" value="PP2Cc"/>
    <property type="match status" value="1"/>
</dbReference>
<gene>
    <name evidence="3" type="ORF">TGAMA5MH_04522</name>
</gene>
<dbReference type="AlphaFoldDB" id="A0A2K0TDE9"/>
<sequence>MLRFPAARLGARLMPRSHGISTQQLSRRWLSDSQAPRSASSQPSILIWGIGAAVAAGGGYLLLSGGTANKIKSVPLLSPVSSEDDISVLSPVPVLDLKAANQKLREQAQSFVFDGKDGQKGRVDVVRVASNDPVEDEWSVAIGKGTHGGTALYVGVYDGHSGWQTSKVLKQALIPYVSTALSKISAPDSGDVVDAAIKRAFTSLDDRILGTARKAAEAGYEPGSTEVLSALAPALAGSCALLCVYDPKTSLLRTAVTGDSRAVLGSWSSDSSGFVASALSKDQTGFNQDEVKRLDAEHPGEGEDMINPKTGRLMGIAITRGFGDHRWKWSNEFLNFLKSNYHGTEPRPKSKTPPYMIATPEVTTRQVQTSDFVILASDGLWDVMSNEDAVTCVSRWLSARRQGKPEAVKDVKTTGYTIDDDGWPSYKATPEHFAIEDLDNAAVCLVKNALGGTRRAMLCGSLTATTPISRYVRDDITVQVIFFKDP</sequence>
<dbReference type="EMBL" id="MTYH01000037">
    <property type="protein sequence ID" value="PNP43550.1"/>
    <property type="molecule type" value="Genomic_DNA"/>
</dbReference>
<feature type="region of interest" description="Disordered" evidence="1">
    <location>
        <begin position="18"/>
        <end position="39"/>
    </location>
</feature>
<name>A0A2K0TDE9_9HYPO</name>
<evidence type="ECO:0000259" key="2">
    <source>
        <dbReference type="PROSITE" id="PS51746"/>
    </source>
</evidence>
<dbReference type="OrthoDB" id="420076at2759"/>
<proteinExistence type="predicted"/>
<evidence type="ECO:0000256" key="1">
    <source>
        <dbReference type="SAM" id="MobiDB-lite"/>
    </source>
</evidence>
<dbReference type="PROSITE" id="PS51746">
    <property type="entry name" value="PPM_2"/>
    <property type="match status" value="1"/>
</dbReference>
<dbReference type="GO" id="GO:0005739">
    <property type="term" value="C:mitochondrion"/>
    <property type="evidence" value="ECO:0007669"/>
    <property type="project" value="TreeGrafter"/>
</dbReference>
<dbReference type="Proteomes" id="UP000236546">
    <property type="component" value="Unassembled WGS sequence"/>
</dbReference>
<dbReference type="PANTHER" id="PTHR13832">
    <property type="entry name" value="PROTEIN PHOSPHATASE 2C"/>
    <property type="match status" value="1"/>
</dbReference>